<dbReference type="EMBL" id="CM007903">
    <property type="protein sequence ID" value="OTF97974.1"/>
    <property type="molecule type" value="Genomic_DNA"/>
</dbReference>
<proteinExistence type="predicted"/>
<dbReference type="InParanoid" id="A0A251SGK7"/>
<reference evidence="2" key="1">
    <citation type="journal article" date="2017" name="Nature">
        <title>The sunflower genome provides insights into oil metabolism, flowering and Asterid evolution.</title>
        <authorList>
            <person name="Badouin H."/>
            <person name="Gouzy J."/>
            <person name="Grassa C.J."/>
            <person name="Murat F."/>
            <person name="Staton S.E."/>
            <person name="Cottret L."/>
            <person name="Lelandais-Briere C."/>
            <person name="Owens G.L."/>
            <person name="Carrere S."/>
            <person name="Mayjonade B."/>
            <person name="Legrand L."/>
            <person name="Gill N."/>
            <person name="Kane N.C."/>
            <person name="Bowers J.E."/>
            <person name="Hubner S."/>
            <person name="Bellec A."/>
            <person name="Berard A."/>
            <person name="Berges H."/>
            <person name="Blanchet N."/>
            <person name="Boniface M.C."/>
            <person name="Brunel D."/>
            <person name="Catrice O."/>
            <person name="Chaidir N."/>
            <person name="Claudel C."/>
            <person name="Donnadieu C."/>
            <person name="Faraut T."/>
            <person name="Fievet G."/>
            <person name="Helmstetter N."/>
            <person name="King M."/>
            <person name="Knapp S.J."/>
            <person name="Lai Z."/>
            <person name="Le Paslier M.C."/>
            <person name="Lippi Y."/>
            <person name="Lorenzon L."/>
            <person name="Mandel J.R."/>
            <person name="Marage G."/>
            <person name="Marchand G."/>
            <person name="Marquand E."/>
            <person name="Bret-Mestries E."/>
            <person name="Morien E."/>
            <person name="Nambeesan S."/>
            <person name="Nguyen T."/>
            <person name="Pegot-Espagnet P."/>
            <person name="Pouilly N."/>
            <person name="Raftis F."/>
            <person name="Sallet E."/>
            <person name="Schiex T."/>
            <person name="Thomas J."/>
            <person name="Vandecasteele C."/>
            <person name="Vares D."/>
            <person name="Vear F."/>
            <person name="Vautrin S."/>
            <person name="Crespi M."/>
            <person name="Mangin B."/>
            <person name="Burke J.M."/>
            <person name="Salse J."/>
            <person name="Munos S."/>
            <person name="Vincourt P."/>
            <person name="Rieseberg L.H."/>
            <person name="Langlade N.B."/>
        </authorList>
    </citation>
    <scope>NUCLEOTIDE SEQUENCE [LARGE SCALE GENOMIC DNA]</scope>
    <source>
        <strain evidence="2">cv. SF193</strain>
    </source>
</reference>
<gene>
    <name evidence="1" type="ORF">HannXRQ_Chr14g0440541</name>
</gene>
<dbReference type="AlphaFoldDB" id="A0A251SGK7"/>
<dbReference type="Proteomes" id="UP000215914">
    <property type="component" value="Chromosome 14"/>
</dbReference>
<evidence type="ECO:0000313" key="2">
    <source>
        <dbReference type="Proteomes" id="UP000215914"/>
    </source>
</evidence>
<protein>
    <submittedName>
        <fullName evidence="1">Uncharacterized protein</fullName>
    </submittedName>
</protein>
<accession>A0A251SGK7</accession>
<keyword evidence="2" id="KW-1185">Reference proteome</keyword>
<sequence>MAAAAAMTFPASLFPIRHPTPTKSNVPDMMAVLVFEESEPFGLTRNSGEVPVKIPAITF</sequence>
<evidence type="ECO:0000313" key="1">
    <source>
        <dbReference type="EMBL" id="OTF97974.1"/>
    </source>
</evidence>
<name>A0A251SGK7_HELAN</name>
<organism evidence="1 2">
    <name type="scientific">Helianthus annuus</name>
    <name type="common">Common sunflower</name>
    <dbReference type="NCBI Taxonomy" id="4232"/>
    <lineage>
        <taxon>Eukaryota</taxon>
        <taxon>Viridiplantae</taxon>
        <taxon>Streptophyta</taxon>
        <taxon>Embryophyta</taxon>
        <taxon>Tracheophyta</taxon>
        <taxon>Spermatophyta</taxon>
        <taxon>Magnoliopsida</taxon>
        <taxon>eudicotyledons</taxon>
        <taxon>Gunneridae</taxon>
        <taxon>Pentapetalae</taxon>
        <taxon>asterids</taxon>
        <taxon>campanulids</taxon>
        <taxon>Asterales</taxon>
        <taxon>Asteraceae</taxon>
        <taxon>Asteroideae</taxon>
        <taxon>Heliantheae alliance</taxon>
        <taxon>Heliantheae</taxon>
        <taxon>Helianthus</taxon>
    </lineage>
</organism>